<feature type="domain" description="TraD/TraG TraM recognition site" evidence="7">
    <location>
        <begin position="474"/>
        <end position="599"/>
    </location>
</feature>
<dbReference type="InterPro" id="IPR051539">
    <property type="entry name" value="T4SS-coupling_protein"/>
</dbReference>
<keyword evidence="4 6" id="KW-1133">Transmembrane helix</keyword>
<keyword evidence="9" id="KW-1185">Reference proteome</keyword>
<evidence type="ECO:0000256" key="4">
    <source>
        <dbReference type="ARBA" id="ARBA00022989"/>
    </source>
</evidence>
<gene>
    <name evidence="8" type="ORF">TPL01_22060</name>
</gene>
<dbReference type="EMBL" id="BKAD01000023">
    <property type="protein sequence ID" value="GEP31068.1"/>
    <property type="molecule type" value="Genomic_DNA"/>
</dbReference>
<evidence type="ECO:0000259" key="7">
    <source>
        <dbReference type="Pfam" id="PF12696"/>
    </source>
</evidence>
<dbReference type="CDD" id="cd01127">
    <property type="entry name" value="TrwB_TraG_TraD_VirD4"/>
    <property type="match status" value="1"/>
</dbReference>
<dbReference type="RefSeq" id="WP_147073709.1">
    <property type="nucleotide sequence ID" value="NZ_AP021884.1"/>
</dbReference>
<evidence type="ECO:0000256" key="3">
    <source>
        <dbReference type="ARBA" id="ARBA00022692"/>
    </source>
</evidence>
<dbReference type="PANTHER" id="PTHR37937">
    <property type="entry name" value="CONJUGATIVE TRANSFER: DNA TRANSPORT"/>
    <property type="match status" value="1"/>
</dbReference>
<sequence>MLIRKYEMPWRRAYESYAGIAWCVALISFVTISVREELPWRFTGPLAVVCLWMAVLRMGQALRILVVRASLSGRAMQIVTTKELGKLCKNPEHVFLGFGFEWLPVHSQRLYELAKVNFRDYAVSPSLLRWLGYEVSPQPDSEIGLPYIHGVEPREQALYRPLQNFEGGTLLVGTTQSGKGVALASLITQAVRRGDVVIIVDPKNSHRLKRAAIRACEDYRERDTFIEFHPAFPETGVRLDFTFNWQKPTEIASRIQSIMAPDTAGAFSAFGWDAVNVVVQGLVDLEERPNLMKLTKYIEGGIEPVLEASLRRFFDTILGPTWRDQPDMKKLLNDAQRGNLKRPSEAASTDLLAFVAFYEHHVPQNQRNKVIDSQVRTFRHNREHYQKITANLLPILSMLTSGDLGLSLSPDPFDADDVRAIMNFEKIERGGHVLYMCLDSLPDPSVASAIGALSLADLAARAGMRYNLGGYRRISLFVDEVSNVINQPLIEILNKGAEGGIFTTCAMQTLADLAKRLGSEDAARMALGNLNNLIALRSKDRPTQDFIVETFGKTAIHTLRVGLNNASDAHLGDFTSAYSSQLTESMEELIPADILGKLPNLQYFASVSGGRIIKGRFPILNPDYDRPASEAPT</sequence>
<evidence type="ECO:0000256" key="5">
    <source>
        <dbReference type="ARBA" id="ARBA00023136"/>
    </source>
</evidence>
<dbReference type="InterPro" id="IPR032689">
    <property type="entry name" value="TraG-D_C"/>
</dbReference>
<dbReference type="NCBIfam" id="TIGR03743">
    <property type="entry name" value="SXT_TraD"/>
    <property type="match status" value="1"/>
</dbReference>
<dbReference type="OrthoDB" id="7817736at2"/>
<evidence type="ECO:0000256" key="2">
    <source>
        <dbReference type="ARBA" id="ARBA00022475"/>
    </source>
</evidence>
<dbReference type="AlphaFoldDB" id="A0A512L999"/>
<keyword evidence="2" id="KW-1003">Cell membrane</keyword>
<evidence type="ECO:0000256" key="1">
    <source>
        <dbReference type="ARBA" id="ARBA00004651"/>
    </source>
</evidence>
<evidence type="ECO:0000313" key="9">
    <source>
        <dbReference type="Proteomes" id="UP000321337"/>
    </source>
</evidence>
<proteinExistence type="predicted"/>
<feature type="transmembrane region" description="Helical" evidence="6">
    <location>
        <begin position="12"/>
        <end position="34"/>
    </location>
</feature>
<evidence type="ECO:0000313" key="8">
    <source>
        <dbReference type="EMBL" id="GEP31068.1"/>
    </source>
</evidence>
<protein>
    <submittedName>
        <fullName evidence="8">Conjugative coupling factor TraD, PFGI-1 class</fullName>
    </submittedName>
</protein>
<evidence type="ECO:0000256" key="6">
    <source>
        <dbReference type="SAM" id="Phobius"/>
    </source>
</evidence>
<dbReference type="Proteomes" id="UP000321337">
    <property type="component" value="Unassembled WGS sequence"/>
</dbReference>
<keyword evidence="5 6" id="KW-0472">Membrane</keyword>
<dbReference type="SUPFAM" id="SSF52540">
    <property type="entry name" value="P-loop containing nucleoside triphosphate hydrolases"/>
    <property type="match status" value="1"/>
</dbReference>
<dbReference type="InterPro" id="IPR027417">
    <property type="entry name" value="P-loop_NTPase"/>
</dbReference>
<dbReference type="GO" id="GO:0005886">
    <property type="term" value="C:plasma membrane"/>
    <property type="evidence" value="ECO:0007669"/>
    <property type="project" value="UniProtKB-SubCell"/>
</dbReference>
<dbReference type="Gene3D" id="3.40.50.300">
    <property type="entry name" value="P-loop containing nucleotide triphosphate hydrolases"/>
    <property type="match status" value="2"/>
</dbReference>
<dbReference type="PANTHER" id="PTHR37937:SF1">
    <property type="entry name" value="CONJUGATIVE TRANSFER: DNA TRANSPORT"/>
    <property type="match status" value="1"/>
</dbReference>
<dbReference type="Pfam" id="PF12696">
    <property type="entry name" value="TraG-D_C"/>
    <property type="match status" value="1"/>
</dbReference>
<organism evidence="8 9">
    <name type="scientific">Sulfuriferula plumbiphila</name>
    <dbReference type="NCBI Taxonomy" id="171865"/>
    <lineage>
        <taxon>Bacteria</taxon>
        <taxon>Pseudomonadati</taxon>
        <taxon>Pseudomonadota</taxon>
        <taxon>Betaproteobacteria</taxon>
        <taxon>Nitrosomonadales</taxon>
        <taxon>Sulfuricellaceae</taxon>
        <taxon>Sulfuriferula</taxon>
    </lineage>
</organism>
<accession>A0A512L999</accession>
<name>A0A512L999_9PROT</name>
<comment type="subcellular location">
    <subcellularLocation>
        <location evidence="1">Cell membrane</location>
        <topology evidence="1">Multi-pass membrane protein</topology>
    </subcellularLocation>
</comment>
<comment type="caution">
    <text evidence="8">The sequence shown here is derived from an EMBL/GenBank/DDBJ whole genome shotgun (WGS) entry which is preliminary data.</text>
</comment>
<keyword evidence="3 6" id="KW-0812">Transmembrane</keyword>
<reference evidence="8 9" key="1">
    <citation type="submission" date="2019-07" db="EMBL/GenBank/DDBJ databases">
        <title>Whole genome shotgun sequence of Thiobacillus plumbophilus NBRC 107929.</title>
        <authorList>
            <person name="Hosoyama A."/>
            <person name="Uohara A."/>
            <person name="Ohji S."/>
            <person name="Ichikawa N."/>
        </authorList>
    </citation>
    <scope>NUCLEOTIDE SEQUENCE [LARGE SCALE GENOMIC DNA]</scope>
    <source>
        <strain evidence="8 9">NBRC 107929</strain>
    </source>
</reference>
<dbReference type="InterPro" id="IPR022458">
    <property type="entry name" value="Conjugative_coupling_TraG/TraD"/>
</dbReference>